<protein>
    <submittedName>
        <fullName evidence="2">Uncharacterized protein</fullName>
    </submittedName>
</protein>
<evidence type="ECO:0000256" key="1">
    <source>
        <dbReference type="SAM" id="SignalP"/>
    </source>
</evidence>
<comment type="caution">
    <text evidence="2">The sequence shown here is derived from an EMBL/GenBank/DDBJ whole genome shotgun (WGS) entry which is preliminary data.</text>
</comment>
<evidence type="ECO:0000313" key="2">
    <source>
        <dbReference type="EMBL" id="MFD0683405.1"/>
    </source>
</evidence>
<feature type="signal peptide" evidence="1">
    <location>
        <begin position="1"/>
        <end position="38"/>
    </location>
</feature>
<feature type="chain" id="PRO_5046281944" evidence="1">
    <location>
        <begin position="39"/>
        <end position="141"/>
    </location>
</feature>
<name>A0ABW2XCM4_9ACTN</name>
<dbReference type="Proteomes" id="UP001597063">
    <property type="component" value="Unassembled WGS sequence"/>
</dbReference>
<organism evidence="2 3">
    <name type="scientific">Actinomadura fibrosa</name>
    <dbReference type="NCBI Taxonomy" id="111802"/>
    <lineage>
        <taxon>Bacteria</taxon>
        <taxon>Bacillati</taxon>
        <taxon>Actinomycetota</taxon>
        <taxon>Actinomycetes</taxon>
        <taxon>Streptosporangiales</taxon>
        <taxon>Thermomonosporaceae</taxon>
        <taxon>Actinomadura</taxon>
    </lineage>
</organism>
<keyword evidence="3" id="KW-1185">Reference proteome</keyword>
<reference evidence="3" key="1">
    <citation type="journal article" date="2019" name="Int. J. Syst. Evol. Microbiol.">
        <title>The Global Catalogue of Microorganisms (GCM) 10K type strain sequencing project: providing services to taxonomists for standard genome sequencing and annotation.</title>
        <authorList>
            <consortium name="The Broad Institute Genomics Platform"/>
            <consortium name="The Broad Institute Genome Sequencing Center for Infectious Disease"/>
            <person name="Wu L."/>
            <person name="Ma J."/>
        </authorList>
    </citation>
    <scope>NUCLEOTIDE SEQUENCE [LARGE SCALE GENOMIC DNA]</scope>
    <source>
        <strain evidence="3">JCM 9371</strain>
    </source>
</reference>
<gene>
    <name evidence="2" type="ORF">ACFQZM_02755</name>
</gene>
<sequence>MRRPLFGRESIASLTIKPFVVVAAAGVALFAAPAAASAAPTGTVTPVPRDQAATSVSGTASSERAGVGIAAVFDCRYFSRAPFQVIQFTCLVQSGHVMTVVNCADGRRAPAYTVGPSPNWQTFSISCAPAQFTTFDYYTRG</sequence>
<accession>A0ABW2XCM4</accession>
<dbReference type="RefSeq" id="WP_131757231.1">
    <property type="nucleotide sequence ID" value="NZ_CAACUY010000027.1"/>
</dbReference>
<evidence type="ECO:0000313" key="3">
    <source>
        <dbReference type="Proteomes" id="UP001597063"/>
    </source>
</evidence>
<keyword evidence="1" id="KW-0732">Signal</keyword>
<proteinExistence type="predicted"/>
<dbReference type="EMBL" id="JBHTGP010000002">
    <property type="protein sequence ID" value="MFD0683405.1"/>
    <property type="molecule type" value="Genomic_DNA"/>
</dbReference>